<evidence type="ECO:0000313" key="4">
    <source>
        <dbReference type="Proteomes" id="UP001305779"/>
    </source>
</evidence>
<reference evidence="3 4" key="1">
    <citation type="journal article" date="2023" name="G3 (Bethesda)">
        <title>A chromosome-level genome assembly of Zasmidium syzygii isolated from banana leaves.</title>
        <authorList>
            <person name="van Westerhoven A.C."/>
            <person name="Mehrabi R."/>
            <person name="Talebi R."/>
            <person name="Steentjes M.B.F."/>
            <person name="Corcolon B."/>
            <person name="Chong P.A."/>
            <person name="Kema G.H.J."/>
            <person name="Seidl M.F."/>
        </authorList>
    </citation>
    <scope>NUCLEOTIDE SEQUENCE [LARGE SCALE GENOMIC DNA]</scope>
    <source>
        <strain evidence="3 4">P124</strain>
    </source>
</reference>
<keyword evidence="4" id="KW-1185">Reference proteome</keyword>
<dbReference type="EMBL" id="JAXOVC010000009">
    <property type="protein sequence ID" value="KAK4496998.1"/>
    <property type="molecule type" value="Genomic_DNA"/>
</dbReference>
<evidence type="ECO:0000259" key="2">
    <source>
        <dbReference type="Pfam" id="PF24864"/>
    </source>
</evidence>
<proteinExistence type="predicted"/>
<name>A0ABR0E6C9_ZASCE</name>
<organism evidence="3 4">
    <name type="scientific">Zasmidium cellare</name>
    <name type="common">Wine cellar mold</name>
    <name type="synonym">Racodium cellare</name>
    <dbReference type="NCBI Taxonomy" id="395010"/>
    <lineage>
        <taxon>Eukaryota</taxon>
        <taxon>Fungi</taxon>
        <taxon>Dikarya</taxon>
        <taxon>Ascomycota</taxon>
        <taxon>Pezizomycotina</taxon>
        <taxon>Dothideomycetes</taxon>
        <taxon>Dothideomycetidae</taxon>
        <taxon>Mycosphaerellales</taxon>
        <taxon>Mycosphaerellaceae</taxon>
        <taxon>Zasmidium</taxon>
    </lineage>
</organism>
<feature type="region of interest" description="Disordered" evidence="1">
    <location>
        <begin position="1"/>
        <end position="22"/>
    </location>
</feature>
<feature type="domain" description="DUF7730" evidence="2">
    <location>
        <begin position="36"/>
        <end position="73"/>
    </location>
</feature>
<gene>
    <name evidence="3" type="ORF">PRZ48_011447</name>
</gene>
<evidence type="ECO:0000313" key="3">
    <source>
        <dbReference type="EMBL" id="KAK4496998.1"/>
    </source>
</evidence>
<dbReference type="PANTHER" id="PTHR38790:SF4">
    <property type="entry name" value="2EXR DOMAIN-CONTAINING PROTEIN"/>
    <property type="match status" value="1"/>
</dbReference>
<dbReference type="InterPro" id="IPR056632">
    <property type="entry name" value="DUF7730"/>
</dbReference>
<evidence type="ECO:0000256" key="1">
    <source>
        <dbReference type="SAM" id="MobiDB-lite"/>
    </source>
</evidence>
<protein>
    <recommendedName>
        <fullName evidence="2">DUF7730 domain-containing protein</fullName>
    </recommendedName>
</protein>
<dbReference type="Pfam" id="PF24864">
    <property type="entry name" value="DUF7730"/>
    <property type="match status" value="1"/>
</dbReference>
<dbReference type="Proteomes" id="UP001305779">
    <property type="component" value="Unassembled WGS sequence"/>
</dbReference>
<accession>A0ABR0E6C9</accession>
<sequence>MEDIHRHDSSTVQTPMPPEHRSTTCTSLISKENCNPQEQSPFFSLPAELRALIYDLVIGSGTIHIYRRPCTHRDKYLTSHAATFQRLGLWSGPGSNYFEKSTYAVCQHPQHWEKAYARTNRLNVAPSKHTTPCFEPHVKDLLHVSLATILLDDSLRPEGEQDRRQFEADHVDRLAKVRKRHSHSAIDVGLLPTCRLIYHETRKLPFINYTFDLTDPRADHFIPQVLFHHQATAMQTIRIDDSRNIQQINLFLQAFPNLKNLQFLVVEDKPLAGLQSQFRDFFELNKLQSVQVMTIARERLEARSWKDEKMEIFLTKLENADQEEITKRLRTGVIQRLCVFQDRQP</sequence>
<dbReference type="PANTHER" id="PTHR38790">
    <property type="entry name" value="2EXR DOMAIN-CONTAINING PROTEIN-RELATED"/>
    <property type="match status" value="1"/>
</dbReference>
<comment type="caution">
    <text evidence="3">The sequence shown here is derived from an EMBL/GenBank/DDBJ whole genome shotgun (WGS) entry which is preliminary data.</text>
</comment>